<evidence type="ECO:0000256" key="6">
    <source>
        <dbReference type="ARBA" id="ARBA00049578"/>
    </source>
</evidence>
<dbReference type="OrthoDB" id="9803192at2"/>
<organism evidence="11 12">
    <name type="scientific">Clostridium tagluense</name>
    <dbReference type="NCBI Taxonomy" id="360422"/>
    <lineage>
        <taxon>Bacteria</taxon>
        <taxon>Bacillati</taxon>
        <taxon>Bacillota</taxon>
        <taxon>Clostridia</taxon>
        <taxon>Eubacteriales</taxon>
        <taxon>Clostridiaceae</taxon>
        <taxon>Clostridium</taxon>
    </lineage>
</organism>
<keyword evidence="1" id="KW-0560">Oxidoreductase</keyword>
<dbReference type="SUPFAM" id="SSF46548">
    <property type="entry name" value="alpha-helical ferredoxin"/>
    <property type="match status" value="1"/>
</dbReference>
<comment type="subunit">
    <text evidence="7">Heterotetramer of 2 PreA and 2 PreT subunits.</text>
</comment>
<evidence type="ECO:0000256" key="5">
    <source>
        <dbReference type="ARBA" id="ARBA00048792"/>
    </source>
</evidence>
<comment type="caution">
    <text evidence="11">The sequence shown here is derived from an EMBL/GenBank/DDBJ whole genome shotgun (WGS) entry which is preliminary data.</text>
</comment>
<evidence type="ECO:0000256" key="1">
    <source>
        <dbReference type="ARBA" id="ARBA00023002"/>
    </source>
</evidence>
<keyword evidence="12" id="KW-1185">Reference proteome</keyword>
<dbReference type="EMBL" id="BHYK01000038">
    <property type="protein sequence ID" value="GCD12683.1"/>
    <property type="molecule type" value="Genomic_DNA"/>
</dbReference>
<dbReference type="AlphaFoldDB" id="A0A401UT07"/>
<dbReference type="PANTHER" id="PTHR43073">
    <property type="entry name" value="DIHYDROPYRIMIDINE DEHYDROGENASE [NADP(+)]"/>
    <property type="match status" value="1"/>
</dbReference>
<dbReference type="Pfam" id="PF14691">
    <property type="entry name" value="Fer4_20"/>
    <property type="match status" value="1"/>
</dbReference>
<dbReference type="GO" id="GO:0004159">
    <property type="term" value="F:dihydropyrimidine dehydrogenase (NAD+) activity"/>
    <property type="evidence" value="ECO:0007669"/>
    <property type="project" value="UniProtKB-EC"/>
</dbReference>
<gene>
    <name evidence="11" type="ORF">Ctaglu_43060</name>
</gene>
<evidence type="ECO:0000259" key="9">
    <source>
        <dbReference type="Pfam" id="PF07992"/>
    </source>
</evidence>
<comment type="function">
    <text evidence="6">Involved in pyrimidine base degradation. Catalyzes physiologically the reduction of uracil to 5,6-dihydrouracil (DHU) by using NADH as a specific cosubstrate. It also catalyzes the reverse reaction and the reduction of thymine to 5,6-dihydrothymine (DHT).</text>
</comment>
<sequence length="435" mass="47121">MENKKYLEQTKIGLTPLLAMEEAARCLLCHDAPCSKACPAGTEPAKFIRSLRFKNTKGAVETIRTNNILGGICARVCPTAQYCEGACSRCGIDKPIRIGDLQRYVTDYEKSINMKVLDKVEAINEKIAVIGSGPSGIAAATALALKGYKVTVFEEKSILGGWLNYGIPPQRLPKEVVQTEINYVKDLGVEFKTNCKIGKDIKLEDLRAKGYEAFLVSCGMQKGKDIDVKGAELKGVLNGVDFLSKAKINEGNVKVGNHVIIIGGGDVALDCASTAKLLGCEDVKIVYRRTIEKMPADVAEREYIQSLNIPIFTGFKPLEIKGENGLVSVFKAEGMFDSSLLELTADMVIFAVGQESEDIKIIADIEVDGKGIVVTKNCRTNIEDIFAAGDIVCGDKTVVQAVASGKLAAEEIEGYLTAKRESRQVNRQVASPKEV</sequence>
<dbReference type="EC" id="1.3.1.1" evidence="8"/>
<evidence type="ECO:0000256" key="2">
    <source>
        <dbReference type="ARBA" id="ARBA00030119"/>
    </source>
</evidence>
<proteinExistence type="predicted"/>
<comment type="catalytic activity">
    <reaction evidence="5">
        <text>5,6-dihydrouracil + NAD(+) = uracil + NADH + H(+)</text>
        <dbReference type="Rhea" id="RHEA:20189"/>
        <dbReference type="ChEBI" id="CHEBI:15378"/>
        <dbReference type="ChEBI" id="CHEBI:15901"/>
        <dbReference type="ChEBI" id="CHEBI:17568"/>
        <dbReference type="ChEBI" id="CHEBI:57540"/>
        <dbReference type="ChEBI" id="CHEBI:57945"/>
        <dbReference type="EC" id="1.3.1.1"/>
    </reaction>
</comment>
<evidence type="ECO:0000256" key="7">
    <source>
        <dbReference type="ARBA" id="ARBA00049714"/>
    </source>
</evidence>
<dbReference type="Gene3D" id="3.50.50.60">
    <property type="entry name" value="FAD/NAD(P)-binding domain"/>
    <property type="match status" value="2"/>
</dbReference>
<dbReference type="PANTHER" id="PTHR43073:SF2">
    <property type="entry name" value="DIHYDROPYRIMIDINE DEHYDROGENASE [NADP(+)]"/>
    <property type="match status" value="1"/>
</dbReference>
<evidence type="ECO:0000256" key="8">
    <source>
        <dbReference type="ARBA" id="ARBA00049728"/>
    </source>
</evidence>
<evidence type="ECO:0000313" key="12">
    <source>
        <dbReference type="Proteomes" id="UP000287872"/>
    </source>
</evidence>
<dbReference type="RefSeq" id="WP_125005568.1">
    <property type="nucleotide sequence ID" value="NZ_BHYK01000038.1"/>
</dbReference>
<evidence type="ECO:0000259" key="10">
    <source>
        <dbReference type="Pfam" id="PF14691"/>
    </source>
</evidence>
<dbReference type="InterPro" id="IPR028261">
    <property type="entry name" value="DPD_II"/>
</dbReference>
<dbReference type="Pfam" id="PF07992">
    <property type="entry name" value="Pyr_redox_2"/>
    <property type="match status" value="1"/>
</dbReference>
<comment type="catalytic activity">
    <reaction evidence="4">
        <text>5,6-dihydrothymine + NAD(+) = thymine + NADH + H(+)</text>
        <dbReference type="Rhea" id="RHEA:28791"/>
        <dbReference type="ChEBI" id="CHEBI:15378"/>
        <dbReference type="ChEBI" id="CHEBI:17821"/>
        <dbReference type="ChEBI" id="CHEBI:27468"/>
        <dbReference type="ChEBI" id="CHEBI:57540"/>
        <dbReference type="ChEBI" id="CHEBI:57945"/>
        <dbReference type="EC" id="1.3.1.1"/>
    </reaction>
</comment>
<name>A0A401UT07_9CLOT</name>
<dbReference type="Proteomes" id="UP000287872">
    <property type="component" value="Unassembled WGS sequence"/>
</dbReference>
<dbReference type="InterPro" id="IPR009051">
    <property type="entry name" value="Helical_ferredxn"/>
</dbReference>
<evidence type="ECO:0000256" key="3">
    <source>
        <dbReference type="ARBA" id="ARBA00032722"/>
    </source>
</evidence>
<evidence type="ECO:0000256" key="4">
    <source>
        <dbReference type="ARBA" id="ARBA00047685"/>
    </source>
</evidence>
<dbReference type="SUPFAM" id="SSF51971">
    <property type="entry name" value="Nucleotide-binding domain"/>
    <property type="match status" value="1"/>
</dbReference>
<dbReference type="InterPro" id="IPR023753">
    <property type="entry name" value="FAD/NAD-binding_dom"/>
</dbReference>
<evidence type="ECO:0000313" key="11">
    <source>
        <dbReference type="EMBL" id="GCD12683.1"/>
    </source>
</evidence>
<protein>
    <recommendedName>
        <fullName evidence="8">dihydrouracil dehydrogenase (NAD(+))</fullName>
        <ecNumber evidence="8">1.3.1.1</ecNumber>
    </recommendedName>
    <alternativeName>
        <fullName evidence="3">Dihydrothymine dehydrogenase</fullName>
    </alternativeName>
    <alternativeName>
        <fullName evidence="2">Dihydrouracil dehydrogenase</fullName>
    </alternativeName>
</protein>
<feature type="domain" description="FAD/NAD(P)-binding" evidence="9">
    <location>
        <begin position="126"/>
        <end position="405"/>
    </location>
</feature>
<dbReference type="InterPro" id="IPR036188">
    <property type="entry name" value="FAD/NAD-bd_sf"/>
</dbReference>
<dbReference type="Gene3D" id="1.10.1060.10">
    <property type="entry name" value="Alpha-helical ferredoxin"/>
    <property type="match status" value="1"/>
</dbReference>
<reference evidence="11 12" key="1">
    <citation type="submission" date="2018-11" db="EMBL/GenBank/DDBJ databases">
        <title>Genome sequencing and assembly of Clostridium tagluense strain A121.</title>
        <authorList>
            <person name="Murakami T."/>
            <person name="Segawa T."/>
            <person name="Shcherbakova V.A."/>
            <person name="Mori H."/>
            <person name="Yoshimura Y."/>
        </authorList>
    </citation>
    <scope>NUCLEOTIDE SEQUENCE [LARGE SCALE GENOMIC DNA]</scope>
    <source>
        <strain evidence="11 12">A121</strain>
    </source>
</reference>
<feature type="domain" description="Dihydroprymidine dehydrogenase" evidence="10">
    <location>
        <begin position="6"/>
        <end position="111"/>
    </location>
</feature>
<dbReference type="PRINTS" id="PR00419">
    <property type="entry name" value="ADXRDTASE"/>
</dbReference>
<accession>A0A401UT07</accession>
<dbReference type="GO" id="GO:0051536">
    <property type="term" value="F:iron-sulfur cluster binding"/>
    <property type="evidence" value="ECO:0007669"/>
    <property type="project" value="InterPro"/>
</dbReference>